<dbReference type="Proteomes" id="UP000194236">
    <property type="component" value="Unassembled WGS sequence"/>
</dbReference>
<feature type="non-terminal residue" evidence="2">
    <location>
        <position position="79"/>
    </location>
</feature>
<evidence type="ECO:0000313" key="2">
    <source>
        <dbReference type="EMBL" id="OTF72346.1"/>
    </source>
</evidence>
<dbReference type="EMBL" id="MUJZ01056643">
    <property type="protein sequence ID" value="OTF72346.1"/>
    <property type="molecule type" value="Genomic_DNA"/>
</dbReference>
<feature type="domain" description="Alcohol dehydrogenase-like C-terminal" evidence="1">
    <location>
        <begin position="3"/>
        <end position="71"/>
    </location>
</feature>
<dbReference type="InterPro" id="IPR051397">
    <property type="entry name" value="Zn-ADH-like_protein"/>
</dbReference>
<dbReference type="Pfam" id="PF00107">
    <property type="entry name" value="ADH_zinc_N"/>
    <property type="match status" value="1"/>
</dbReference>
<comment type="caution">
    <text evidence="2">The sequence shown here is derived from an EMBL/GenBank/DDBJ whole genome shotgun (WGS) entry which is preliminary data.</text>
</comment>
<dbReference type="PANTHER" id="PTHR43677:SF3">
    <property type="entry name" value="PROSTAGLANDIN REDUCTASE 3"/>
    <property type="match status" value="1"/>
</dbReference>
<proteinExistence type="predicted"/>
<sequence>MTSTDKKAEYLKKLGADMIINYKTENIDQVLAEKFPNGIDVVWETIGGEIFKTLFKHLAIKGRMILIGSISNYSTEQNH</sequence>
<dbReference type="AlphaFoldDB" id="A0A1Y3AY57"/>
<dbReference type="SUPFAM" id="SSF51735">
    <property type="entry name" value="NAD(P)-binding Rossmann-fold domains"/>
    <property type="match status" value="1"/>
</dbReference>
<protein>
    <recommendedName>
        <fullName evidence="1">Alcohol dehydrogenase-like C-terminal domain-containing protein</fullName>
    </recommendedName>
</protein>
<name>A0A1Y3AY57_EURMA</name>
<dbReference type="Gene3D" id="3.40.50.720">
    <property type="entry name" value="NAD(P)-binding Rossmann-like Domain"/>
    <property type="match status" value="1"/>
</dbReference>
<dbReference type="GO" id="GO:0016491">
    <property type="term" value="F:oxidoreductase activity"/>
    <property type="evidence" value="ECO:0007669"/>
    <property type="project" value="TreeGrafter"/>
</dbReference>
<evidence type="ECO:0000313" key="3">
    <source>
        <dbReference type="Proteomes" id="UP000194236"/>
    </source>
</evidence>
<dbReference type="GO" id="GO:0005739">
    <property type="term" value="C:mitochondrion"/>
    <property type="evidence" value="ECO:0007669"/>
    <property type="project" value="TreeGrafter"/>
</dbReference>
<dbReference type="InterPro" id="IPR036291">
    <property type="entry name" value="NAD(P)-bd_dom_sf"/>
</dbReference>
<dbReference type="InterPro" id="IPR013149">
    <property type="entry name" value="ADH-like_C"/>
</dbReference>
<gene>
    <name evidence="2" type="ORF">BLA29_014417</name>
</gene>
<accession>A0A1Y3AY57</accession>
<reference evidence="2 3" key="1">
    <citation type="submission" date="2017-03" db="EMBL/GenBank/DDBJ databases">
        <title>Genome Survey of Euroglyphus maynei.</title>
        <authorList>
            <person name="Arlian L.G."/>
            <person name="Morgan M.S."/>
            <person name="Rider S.D."/>
        </authorList>
    </citation>
    <scope>NUCLEOTIDE SEQUENCE [LARGE SCALE GENOMIC DNA]</scope>
    <source>
        <strain evidence="2">Arlian Lab</strain>
        <tissue evidence="2">Whole body</tissue>
    </source>
</reference>
<dbReference type="OrthoDB" id="809632at2759"/>
<keyword evidence="3" id="KW-1185">Reference proteome</keyword>
<dbReference type="PANTHER" id="PTHR43677">
    <property type="entry name" value="SHORT-CHAIN DEHYDROGENASE/REDUCTASE"/>
    <property type="match status" value="1"/>
</dbReference>
<evidence type="ECO:0000259" key="1">
    <source>
        <dbReference type="Pfam" id="PF00107"/>
    </source>
</evidence>
<organism evidence="2 3">
    <name type="scientific">Euroglyphus maynei</name>
    <name type="common">Mayne's house dust mite</name>
    <dbReference type="NCBI Taxonomy" id="6958"/>
    <lineage>
        <taxon>Eukaryota</taxon>
        <taxon>Metazoa</taxon>
        <taxon>Ecdysozoa</taxon>
        <taxon>Arthropoda</taxon>
        <taxon>Chelicerata</taxon>
        <taxon>Arachnida</taxon>
        <taxon>Acari</taxon>
        <taxon>Acariformes</taxon>
        <taxon>Sarcoptiformes</taxon>
        <taxon>Astigmata</taxon>
        <taxon>Psoroptidia</taxon>
        <taxon>Analgoidea</taxon>
        <taxon>Pyroglyphidae</taxon>
        <taxon>Pyroglyphinae</taxon>
        <taxon>Euroglyphus</taxon>
    </lineage>
</organism>